<evidence type="ECO:0000256" key="1">
    <source>
        <dbReference type="SAM" id="MobiDB-lite"/>
    </source>
</evidence>
<feature type="compositionally biased region" description="Low complexity" evidence="1">
    <location>
        <begin position="205"/>
        <end position="221"/>
    </location>
</feature>
<reference evidence="3 4" key="2">
    <citation type="submission" date="2013-04" db="EMBL/GenBank/DDBJ databases">
        <title>The Genome Sequence of Bilophila wadsworthia 3_1_6.</title>
        <authorList>
            <consortium name="The Broad Institute Genomics Platform"/>
            <person name="Earl A."/>
            <person name="Ward D."/>
            <person name="Feldgarden M."/>
            <person name="Gevers D."/>
            <person name="Sibley C."/>
            <person name="Strauss J."/>
            <person name="Allen-Vercoe E."/>
            <person name="Walker B."/>
            <person name="Young S."/>
            <person name="Zeng Q."/>
            <person name="Gargeya S."/>
            <person name="Fitzgerald M."/>
            <person name="Haas B."/>
            <person name="Abouelleil A."/>
            <person name="Allen A.W."/>
            <person name="Alvarado L."/>
            <person name="Arachchi H.M."/>
            <person name="Berlin A.M."/>
            <person name="Chapman S.B."/>
            <person name="Gainer-Dewar J."/>
            <person name="Goldberg J."/>
            <person name="Griggs A."/>
            <person name="Gujja S."/>
            <person name="Hansen M."/>
            <person name="Howarth C."/>
            <person name="Imamovic A."/>
            <person name="Ireland A."/>
            <person name="Larimer J."/>
            <person name="McCowan C."/>
            <person name="Murphy C."/>
            <person name="Pearson M."/>
            <person name="Poon T.W."/>
            <person name="Priest M."/>
            <person name="Roberts A."/>
            <person name="Saif S."/>
            <person name="Shea T."/>
            <person name="Sisk P."/>
            <person name="Sykes S."/>
            <person name="Wortman J."/>
            <person name="Nusbaum C."/>
            <person name="Birren B."/>
        </authorList>
    </citation>
    <scope>NUCLEOTIDE SEQUENCE [LARGE SCALE GENOMIC DNA]</scope>
    <source>
        <strain evidence="3 4">3_1_6</strain>
    </source>
</reference>
<organism evidence="3 4">
    <name type="scientific">Bilophila wadsworthia (strain 3_1_6)</name>
    <dbReference type="NCBI Taxonomy" id="563192"/>
    <lineage>
        <taxon>Bacteria</taxon>
        <taxon>Pseudomonadati</taxon>
        <taxon>Thermodesulfobacteriota</taxon>
        <taxon>Desulfovibrionia</taxon>
        <taxon>Desulfovibrionales</taxon>
        <taxon>Desulfovibrionaceae</taxon>
        <taxon>Bilophila</taxon>
    </lineage>
</organism>
<sequence>MRKYLALFLAAFVFFSGGCTVKNGGAPTQMQVEAKRDQLTELSSSKTVSIVGQPYLGAKPIVRESGEEIPVLGKNVTLKQQGTLSEIAASLSAIAPLSAQVAEADGEDVQPAKPAASEPPLDDLGLPPLATSLGGAGQIAVSYTGSLRGLLDTIASQSGYGWDYDAKTNRVTFSATQVRTYTVLAAPGAVSYESQLSNKSRERTGGSSISGSNINSTVSSGDTSAQTSQINKTELKFDIWREV</sequence>
<keyword evidence="4" id="KW-1185">Reference proteome</keyword>
<dbReference type="eggNOG" id="COG1450">
    <property type="taxonomic scope" value="Bacteria"/>
</dbReference>
<feature type="signal peptide" evidence="2">
    <location>
        <begin position="1"/>
        <end position="21"/>
    </location>
</feature>
<evidence type="ECO:0000256" key="2">
    <source>
        <dbReference type="SAM" id="SignalP"/>
    </source>
</evidence>
<feature type="region of interest" description="Disordered" evidence="1">
    <location>
        <begin position="104"/>
        <end position="123"/>
    </location>
</feature>
<evidence type="ECO:0000313" key="3">
    <source>
        <dbReference type="EMBL" id="EPC05787.1"/>
    </source>
</evidence>
<evidence type="ECO:0000313" key="4">
    <source>
        <dbReference type="Proteomes" id="UP000006034"/>
    </source>
</evidence>
<dbReference type="STRING" id="563192.HMPREF0179_05072"/>
<comment type="caution">
    <text evidence="3">The sequence shown here is derived from an EMBL/GenBank/DDBJ whole genome shotgun (WGS) entry which is preliminary data.</text>
</comment>
<dbReference type="EMBL" id="ADCP02000001">
    <property type="protein sequence ID" value="EPC05787.1"/>
    <property type="molecule type" value="Genomic_DNA"/>
</dbReference>
<dbReference type="HOGENOM" id="CLU_1140842_0_0_7"/>
<feature type="region of interest" description="Disordered" evidence="1">
    <location>
        <begin position="194"/>
        <end position="227"/>
    </location>
</feature>
<dbReference type="PROSITE" id="PS51257">
    <property type="entry name" value="PROKAR_LIPOPROTEIN"/>
    <property type="match status" value="1"/>
</dbReference>
<dbReference type="RefSeq" id="WP_016360388.1">
    <property type="nucleotide sequence ID" value="NZ_KE150238.1"/>
</dbReference>
<evidence type="ECO:0008006" key="5">
    <source>
        <dbReference type="Google" id="ProtNLM"/>
    </source>
</evidence>
<feature type="chain" id="PRO_5004498614" description="Lipoprotein" evidence="2">
    <location>
        <begin position="22"/>
        <end position="243"/>
    </location>
</feature>
<dbReference type="AlphaFoldDB" id="S2LBB1"/>
<protein>
    <recommendedName>
        <fullName evidence="5">Lipoprotein</fullName>
    </recommendedName>
</protein>
<reference evidence="3 4" key="1">
    <citation type="submission" date="2010-10" db="EMBL/GenBank/DDBJ databases">
        <authorList>
            <consortium name="The Broad Institute Genome Sequencing Platform"/>
            <person name="Ward D."/>
            <person name="Earl A."/>
            <person name="Feldgarden M."/>
            <person name="Young S.K."/>
            <person name="Gargeya S."/>
            <person name="Zeng Q."/>
            <person name="Alvarado L."/>
            <person name="Berlin A."/>
            <person name="Bochicchio J."/>
            <person name="Chapman S.B."/>
            <person name="Chen Z."/>
            <person name="Freedman E."/>
            <person name="Gellesch M."/>
            <person name="Goldberg J."/>
            <person name="Griggs A."/>
            <person name="Gujja S."/>
            <person name="Heilman E."/>
            <person name="Heiman D."/>
            <person name="Howarth C."/>
            <person name="Mehta T."/>
            <person name="Neiman D."/>
            <person name="Pearson M."/>
            <person name="Roberts A."/>
            <person name="Saif S."/>
            <person name="Shea T."/>
            <person name="Shenoy N."/>
            <person name="Sisk P."/>
            <person name="Stolte C."/>
            <person name="Sykes S."/>
            <person name="White J."/>
            <person name="Yandava C."/>
            <person name="Allen-Vercoe E."/>
            <person name="Sibley C."/>
            <person name="Ambrose C.E."/>
            <person name="Strauss J."/>
            <person name="Daigneault M."/>
            <person name="Haas B."/>
            <person name="Nusbaum C."/>
            <person name="Birren B."/>
        </authorList>
    </citation>
    <scope>NUCLEOTIDE SEQUENCE [LARGE SCALE GENOMIC DNA]</scope>
    <source>
        <strain evidence="3 4">3_1_6</strain>
    </source>
</reference>
<keyword evidence="2" id="KW-0732">Signal</keyword>
<name>S2LBB1_BILW3</name>
<gene>
    <name evidence="3" type="ORF">HMPREF0179_05072</name>
</gene>
<proteinExistence type="predicted"/>
<accession>S2LBB1</accession>
<dbReference type="GeneID" id="78087784"/>
<dbReference type="Proteomes" id="UP000006034">
    <property type="component" value="Unassembled WGS sequence"/>
</dbReference>